<dbReference type="RefSeq" id="WP_090745590.1">
    <property type="nucleotide sequence ID" value="NZ_CZQA01000001.1"/>
</dbReference>
<feature type="signal peptide" evidence="2">
    <location>
        <begin position="1"/>
        <end position="27"/>
    </location>
</feature>
<keyword evidence="2" id="KW-0732">Signal</keyword>
<evidence type="ECO:0000256" key="1">
    <source>
        <dbReference type="SAM" id="Phobius"/>
    </source>
</evidence>
<dbReference type="STRING" id="1742972.COMA1_11397"/>
<organism evidence="4 5">
    <name type="scientific">Candidatus Nitrospira nitrosa</name>
    <dbReference type="NCBI Taxonomy" id="1742972"/>
    <lineage>
        <taxon>Bacteria</taxon>
        <taxon>Pseudomonadati</taxon>
        <taxon>Nitrospirota</taxon>
        <taxon>Nitrospiria</taxon>
        <taxon>Nitrospirales</taxon>
        <taxon>Nitrospiraceae</taxon>
        <taxon>Nitrospira</taxon>
    </lineage>
</organism>
<accession>A0A0S4LAR7</accession>
<proteinExistence type="predicted"/>
<name>A0A0S4LAR7_9BACT</name>
<dbReference type="EMBL" id="CZQA01000001">
    <property type="protein sequence ID" value="CUS33886.1"/>
    <property type="molecule type" value="Genomic_DNA"/>
</dbReference>
<evidence type="ECO:0000313" key="4">
    <source>
        <dbReference type="EMBL" id="CUS33886.1"/>
    </source>
</evidence>
<keyword evidence="1" id="KW-0812">Transmembrane</keyword>
<dbReference type="AlphaFoldDB" id="A0A0S4LAR7"/>
<dbReference type="Pfam" id="PF16747">
    <property type="entry name" value="Adhesin_E"/>
    <property type="match status" value="1"/>
</dbReference>
<reference evidence="4 5" key="1">
    <citation type="submission" date="2015-10" db="EMBL/GenBank/DDBJ databases">
        <authorList>
            <person name="Gilbert D.G."/>
        </authorList>
    </citation>
    <scope>NUCLEOTIDE SEQUENCE [LARGE SCALE GENOMIC DNA]</scope>
    <source>
        <strain evidence="4">COMA1</strain>
    </source>
</reference>
<dbReference type="InterPro" id="IPR031939">
    <property type="entry name" value="Adhesin_E-like"/>
</dbReference>
<evidence type="ECO:0000256" key="2">
    <source>
        <dbReference type="SAM" id="SignalP"/>
    </source>
</evidence>
<protein>
    <recommendedName>
        <fullName evidence="3">Surface-adhesin protein E-like domain-containing protein</fullName>
    </recommendedName>
</protein>
<keyword evidence="5" id="KW-1185">Reference proteome</keyword>
<feature type="domain" description="Surface-adhesin protein E-like" evidence="3">
    <location>
        <begin position="31"/>
        <end position="136"/>
    </location>
</feature>
<feature type="chain" id="PRO_5006623819" description="Surface-adhesin protein E-like domain-containing protein" evidence="2">
    <location>
        <begin position="28"/>
        <end position="148"/>
    </location>
</feature>
<keyword evidence="1" id="KW-0472">Membrane</keyword>
<evidence type="ECO:0000313" key="5">
    <source>
        <dbReference type="Proteomes" id="UP000199032"/>
    </source>
</evidence>
<dbReference type="OrthoDB" id="9800142at2"/>
<dbReference type="Proteomes" id="UP000199032">
    <property type="component" value="Unassembled WGS sequence"/>
</dbReference>
<gene>
    <name evidence="4" type="ORF">COMA1_11397</name>
</gene>
<keyword evidence="1" id="KW-1133">Transmembrane helix</keyword>
<feature type="transmembrane region" description="Helical" evidence="1">
    <location>
        <begin position="43"/>
        <end position="61"/>
    </location>
</feature>
<evidence type="ECO:0000259" key="3">
    <source>
        <dbReference type="Pfam" id="PF16747"/>
    </source>
</evidence>
<sequence>MRMNQRHLLIGLSLGFFLCQAPVAGLAADEWVRVGGTHKYDRYVNMTSIGVWGPTVTLWTLRDFRVQRAIPGGPYRSVKIKRQYHCDQRKSRPLHVRYYPQALAQGPVLYAAPATREWSRVVPGSDDATEMQVACRTVPSTLHSNNRG</sequence>